<accession>A0ABT1G4W2</accession>
<dbReference type="Proteomes" id="UP001523550">
    <property type="component" value="Unassembled WGS sequence"/>
</dbReference>
<feature type="region of interest" description="Disordered" evidence="8">
    <location>
        <begin position="404"/>
        <end position="426"/>
    </location>
</feature>
<dbReference type="RefSeq" id="WP_253444457.1">
    <property type="nucleotide sequence ID" value="NZ_JALJYF010000001.1"/>
</dbReference>
<evidence type="ECO:0000256" key="3">
    <source>
        <dbReference type="ARBA" id="ARBA00022801"/>
    </source>
</evidence>
<evidence type="ECO:0000256" key="4">
    <source>
        <dbReference type="ARBA" id="ARBA00022833"/>
    </source>
</evidence>
<keyword evidence="5 7" id="KW-0482">Metalloprotease</keyword>
<feature type="repeat" description="TPR" evidence="6">
    <location>
        <begin position="379"/>
        <end position="412"/>
    </location>
</feature>
<keyword evidence="1 7" id="KW-0645">Protease</keyword>
<dbReference type="Gene3D" id="3.30.2010.10">
    <property type="entry name" value="Metalloproteases ('zincins'), catalytic domain"/>
    <property type="match status" value="1"/>
</dbReference>
<proteinExistence type="inferred from homology"/>
<dbReference type="PANTHER" id="PTHR22726">
    <property type="entry name" value="METALLOENDOPEPTIDASE OMA1"/>
    <property type="match status" value="1"/>
</dbReference>
<comment type="cofactor">
    <cofactor evidence="7">
        <name>Zn(2+)</name>
        <dbReference type="ChEBI" id="CHEBI:29105"/>
    </cofactor>
    <text evidence="7">Binds 1 zinc ion per subunit.</text>
</comment>
<comment type="similarity">
    <text evidence="7">Belongs to the peptidase M48 family.</text>
</comment>
<evidence type="ECO:0000256" key="6">
    <source>
        <dbReference type="PROSITE-ProRule" id="PRU00339"/>
    </source>
</evidence>
<comment type="caution">
    <text evidence="10">The sequence shown here is derived from an EMBL/GenBank/DDBJ whole genome shotgun (WGS) entry which is preliminary data.</text>
</comment>
<reference evidence="10 11" key="1">
    <citation type="submission" date="2022-03" db="EMBL/GenBank/DDBJ databases">
        <title>Genomic Encyclopedia of Type Strains, Phase III (KMG-III): the genomes of soil and plant-associated and newly described type strains.</title>
        <authorList>
            <person name="Whitman W."/>
        </authorList>
    </citation>
    <scope>NUCLEOTIDE SEQUENCE [LARGE SCALE GENOMIC DNA]</scope>
    <source>
        <strain evidence="10 11">BSker1</strain>
    </source>
</reference>
<evidence type="ECO:0000313" key="10">
    <source>
        <dbReference type="EMBL" id="MCP1726339.1"/>
    </source>
</evidence>
<name>A0ABT1G4W2_9GAMM</name>
<keyword evidence="6" id="KW-0802">TPR repeat</keyword>
<feature type="repeat" description="TPR" evidence="6">
    <location>
        <begin position="312"/>
        <end position="345"/>
    </location>
</feature>
<keyword evidence="4 7" id="KW-0862">Zinc</keyword>
<dbReference type="EMBL" id="JALJYF010000001">
    <property type="protein sequence ID" value="MCP1726339.1"/>
    <property type="molecule type" value="Genomic_DNA"/>
</dbReference>
<evidence type="ECO:0000256" key="5">
    <source>
        <dbReference type="ARBA" id="ARBA00023049"/>
    </source>
</evidence>
<evidence type="ECO:0000259" key="9">
    <source>
        <dbReference type="Pfam" id="PF01435"/>
    </source>
</evidence>
<dbReference type="GO" id="GO:0006508">
    <property type="term" value="P:proteolysis"/>
    <property type="evidence" value="ECO:0007669"/>
    <property type="project" value="UniProtKB-KW"/>
</dbReference>
<protein>
    <submittedName>
        <fullName evidence="10">Zn-dependent protease</fullName>
    </submittedName>
</protein>
<feature type="domain" description="Peptidase M48" evidence="9">
    <location>
        <begin position="67"/>
        <end position="249"/>
    </location>
</feature>
<keyword evidence="3 7" id="KW-0378">Hydrolase</keyword>
<evidence type="ECO:0000256" key="8">
    <source>
        <dbReference type="SAM" id="MobiDB-lite"/>
    </source>
</evidence>
<evidence type="ECO:0000256" key="2">
    <source>
        <dbReference type="ARBA" id="ARBA00022723"/>
    </source>
</evidence>
<sequence>MAIAPHLRLIGLALLLGLLSACAVNPVTGEREFRLVSESQEIAMGEQNYAPLRQMQGGDYQVDPALSDYVNEVGQRVARESDRPDLPYEFVVIHSDVPNAWALPGGKIAINRGLLMEFESEAELAAVLGHEIVHSAARHSAQQMERQLVLQAGVLAVAAASSDSRYAGAIVGSAALGAGLIGQRYSRSAELEADLYGTRYMHAAGYHPDGSVKLMERFMALSEGRRENWLEGMFASHPPSQERVRANQETAERLGREGEWHRDRFEQAMKTLRTHAPAYELAQQAREKLQADKPDEAMALARKAQSQVPEEARFRGLMGDIYRSRGNEEEALTHYRQAANLEDGYFQHHLMIGMLRESKGEDDEARQALKRSIDLLPTAPAHLHLGHIERRAGNREAAIQHYQTAAQSDSEAGRQARSALEEMGLG</sequence>
<dbReference type="InterPro" id="IPR001915">
    <property type="entry name" value="Peptidase_M48"/>
</dbReference>
<dbReference type="Pfam" id="PF01435">
    <property type="entry name" value="Peptidase_M48"/>
    <property type="match status" value="1"/>
</dbReference>
<dbReference type="InterPro" id="IPR019734">
    <property type="entry name" value="TPR_rpt"/>
</dbReference>
<dbReference type="InterPro" id="IPR011990">
    <property type="entry name" value="TPR-like_helical_dom_sf"/>
</dbReference>
<gene>
    <name evidence="10" type="ORF">J2T60_000304</name>
</gene>
<keyword evidence="11" id="KW-1185">Reference proteome</keyword>
<evidence type="ECO:0000313" key="11">
    <source>
        <dbReference type="Proteomes" id="UP001523550"/>
    </source>
</evidence>
<dbReference type="SMART" id="SM00028">
    <property type="entry name" value="TPR"/>
    <property type="match status" value="3"/>
</dbReference>
<keyword evidence="2" id="KW-0479">Metal-binding</keyword>
<dbReference type="PROSITE" id="PS50005">
    <property type="entry name" value="TPR"/>
    <property type="match status" value="2"/>
</dbReference>
<dbReference type="SUPFAM" id="SSF48452">
    <property type="entry name" value="TPR-like"/>
    <property type="match status" value="1"/>
</dbReference>
<dbReference type="Pfam" id="PF13181">
    <property type="entry name" value="TPR_8"/>
    <property type="match status" value="2"/>
</dbReference>
<evidence type="ECO:0000256" key="7">
    <source>
        <dbReference type="RuleBase" id="RU003983"/>
    </source>
</evidence>
<dbReference type="PANTHER" id="PTHR22726:SF1">
    <property type="entry name" value="METALLOENDOPEPTIDASE OMA1, MITOCHONDRIAL"/>
    <property type="match status" value="1"/>
</dbReference>
<dbReference type="GO" id="GO:0008233">
    <property type="term" value="F:peptidase activity"/>
    <property type="evidence" value="ECO:0007669"/>
    <property type="project" value="UniProtKB-KW"/>
</dbReference>
<evidence type="ECO:0000256" key="1">
    <source>
        <dbReference type="ARBA" id="ARBA00022670"/>
    </source>
</evidence>
<dbReference type="Gene3D" id="1.25.40.10">
    <property type="entry name" value="Tetratricopeptide repeat domain"/>
    <property type="match status" value="1"/>
</dbReference>
<dbReference type="InterPro" id="IPR051156">
    <property type="entry name" value="Mito/Outer_Membr_Metalloprot"/>
</dbReference>
<organism evidence="10 11">
    <name type="scientific">Natronospira proteinivora</name>
    <dbReference type="NCBI Taxonomy" id="1807133"/>
    <lineage>
        <taxon>Bacteria</taxon>
        <taxon>Pseudomonadati</taxon>
        <taxon>Pseudomonadota</taxon>
        <taxon>Gammaproteobacteria</taxon>
        <taxon>Natronospirales</taxon>
        <taxon>Natronospiraceae</taxon>
        <taxon>Natronospira</taxon>
    </lineage>
</organism>